<feature type="domain" description="TRAF-type" evidence="5">
    <location>
        <begin position="159"/>
        <end position="205"/>
    </location>
</feature>
<dbReference type="SUPFAM" id="SSF57850">
    <property type="entry name" value="RING/U-box"/>
    <property type="match status" value="1"/>
</dbReference>
<sequence length="391" mass="43991">MPGHRVAACDLAAIDQAHFCRSCGLVLRDAVQLPCGAHYCETCLLNMQRHDNPACFRCGQSLANIESFPDQFMRREILSFNVTCLNIGDGSCDWHGELRLADAHRNTCQFRPLPCGNNGCTSMIPACRLIDHETLECAHHPVMCEHCNAPETLGSLQNHLTTCPNVLAECTTCGIDIPRNQLKCHTDPLNGNCPRKPCPFRGYGCVHPELMNQEGLNVHLLEKLKEHLLLLKHLVEANRHQNGEEPHPQVGGIGQALHGAETKLEDHKWALTTHYHRLATLGDDVKRLFDVLVAVGDRVEVVYGMVAELRQENRELRTCLAALERRADSRDDHDNRMNGQFEMARTLQASLRPNFRNYPVRMKSNTRSWFGKLLMCSTNVQRLETIPNTAS</sequence>
<evidence type="ECO:0000256" key="1">
    <source>
        <dbReference type="ARBA" id="ARBA00022723"/>
    </source>
</evidence>
<dbReference type="PANTHER" id="PTHR10131">
    <property type="entry name" value="TNF RECEPTOR ASSOCIATED FACTOR"/>
    <property type="match status" value="1"/>
</dbReference>
<keyword evidence="7" id="KW-1185">Reference proteome</keyword>
<keyword evidence="1 4" id="KW-0479">Metal-binding</keyword>
<dbReference type="EC" id="2.3.2.27" evidence="6"/>
<dbReference type="GO" id="GO:0009898">
    <property type="term" value="C:cytoplasmic side of plasma membrane"/>
    <property type="evidence" value="ECO:0007669"/>
    <property type="project" value="TreeGrafter"/>
</dbReference>
<keyword evidence="6" id="KW-0675">Receptor</keyword>
<dbReference type="InterPro" id="IPR001293">
    <property type="entry name" value="Znf_TRAF"/>
</dbReference>
<organism evidence="6 7">
    <name type="scientific">Desmophyllum pertusum</name>
    <dbReference type="NCBI Taxonomy" id="174260"/>
    <lineage>
        <taxon>Eukaryota</taxon>
        <taxon>Metazoa</taxon>
        <taxon>Cnidaria</taxon>
        <taxon>Anthozoa</taxon>
        <taxon>Hexacorallia</taxon>
        <taxon>Scleractinia</taxon>
        <taxon>Caryophylliina</taxon>
        <taxon>Caryophylliidae</taxon>
        <taxon>Desmophyllum</taxon>
    </lineage>
</organism>
<keyword evidence="3 4" id="KW-0862">Zinc</keyword>
<dbReference type="GO" id="GO:0043122">
    <property type="term" value="P:regulation of canonical NF-kappaB signal transduction"/>
    <property type="evidence" value="ECO:0007669"/>
    <property type="project" value="TreeGrafter"/>
</dbReference>
<dbReference type="GO" id="GO:0061630">
    <property type="term" value="F:ubiquitin protein ligase activity"/>
    <property type="evidence" value="ECO:0007669"/>
    <property type="project" value="UniProtKB-EC"/>
</dbReference>
<comment type="caution">
    <text evidence="6">The sequence shown here is derived from an EMBL/GenBank/DDBJ whole genome shotgun (WGS) entry which is preliminary data.</text>
</comment>
<evidence type="ECO:0000256" key="4">
    <source>
        <dbReference type="PROSITE-ProRule" id="PRU00207"/>
    </source>
</evidence>
<dbReference type="SUPFAM" id="SSF49599">
    <property type="entry name" value="TRAF domain-like"/>
    <property type="match status" value="1"/>
</dbReference>
<dbReference type="GO" id="GO:0005164">
    <property type="term" value="F:tumor necrosis factor receptor binding"/>
    <property type="evidence" value="ECO:0007669"/>
    <property type="project" value="TreeGrafter"/>
</dbReference>
<feature type="zinc finger region" description="TRAF-type" evidence="4">
    <location>
        <begin position="159"/>
        <end position="205"/>
    </location>
</feature>
<name>A0A9X0CQK9_9CNID</name>
<keyword evidence="6" id="KW-0012">Acyltransferase</keyword>
<accession>A0A9X0CQK9</accession>
<dbReference type="InterPro" id="IPR013083">
    <property type="entry name" value="Znf_RING/FYVE/PHD"/>
</dbReference>
<dbReference type="Gene3D" id="3.30.40.10">
    <property type="entry name" value="Zinc/RING finger domain, C3HC4 (zinc finger)"/>
    <property type="match status" value="2"/>
</dbReference>
<keyword evidence="2 4" id="KW-0863">Zinc-finger</keyword>
<dbReference type="GO" id="GO:0008270">
    <property type="term" value="F:zinc ion binding"/>
    <property type="evidence" value="ECO:0007669"/>
    <property type="project" value="UniProtKB-KW"/>
</dbReference>
<feature type="domain" description="TRAF-type" evidence="5">
    <location>
        <begin position="103"/>
        <end position="147"/>
    </location>
</feature>
<evidence type="ECO:0000259" key="5">
    <source>
        <dbReference type="PROSITE" id="PS50145"/>
    </source>
</evidence>
<dbReference type="OrthoDB" id="10051587at2759"/>
<evidence type="ECO:0000256" key="2">
    <source>
        <dbReference type="ARBA" id="ARBA00022771"/>
    </source>
</evidence>
<proteinExistence type="predicted"/>
<evidence type="ECO:0000313" key="7">
    <source>
        <dbReference type="Proteomes" id="UP001163046"/>
    </source>
</evidence>
<keyword evidence="6" id="KW-0808">Transferase</keyword>
<reference evidence="6" key="1">
    <citation type="submission" date="2023-01" db="EMBL/GenBank/DDBJ databases">
        <title>Genome assembly of the deep-sea coral Lophelia pertusa.</title>
        <authorList>
            <person name="Herrera S."/>
            <person name="Cordes E."/>
        </authorList>
    </citation>
    <scope>NUCLEOTIDE SEQUENCE</scope>
    <source>
        <strain evidence="6">USNM1676648</strain>
        <tissue evidence="6">Polyp</tissue>
    </source>
</reference>
<dbReference type="EMBL" id="MU826880">
    <property type="protein sequence ID" value="KAJ7369899.1"/>
    <property type="molecule type" value="Genomic_DNA"/>
</dbReference>
<evidence type="ECO:0000256" key="3">
    <source>
        <dbReference type="ARBA" id="ARBA00022833"/>
    </source>
</evidence>
<dbReference type="AlphaFoldDB" id="A0A9X0CQK9"/>
<dbReference type="PANTHER" id="PTHR10131:SF138">
    <property type="entry name" value="RE66324P"/>
    <property type="match status" value="1"/>
</dbReference>
<dbReference type="PROSITE" id="PS50145">
    <property type="entry name" value="ZF_TRAF"/>
    <property type="match status" value="2"/>
</dbReference>
<feature type="zinc finger region" description="TRAF-type" evidence="4">
    <location>
        <begin position="103"/>
        <end position="147"/>
    </location>
</feature>
<protein>
    <submittedName>
        <fullName evidence="6">TNF receptor-associated factor BIRC3 binding domain</fullName>
        <ecNumber evidence="6">2.3.2.27</ecNumber>
    </submittedName>
</protein>
<dbReference type="Proteomes" id="UP001163046">
    <property type="component" value="Unassembled WGS sequence"/>
</dbReference>
<evidence type="ECO:0000313" key="6">
    <source>
        <dbReference type="EMBL" id="KAJ7369899.1"/>
    </source>
</evidence>
<gene>
    <name evidence="6" type="primary">TRAF2_4</name>
    <name evidence="6" type="ORF">OS493_035678</name>
</gene>